<dbReference type="EMBL" id="PSQE01000003">
    <property type="protein sequence ID" value="RHN66755.1"/>
    <property type="molecule type" value="Genomic_DNA"/>
</dbReference>
<comment type="caution">
    <text evidence="1">The sequence shown here is derived from an EMBL/GenBank/DDBJ whole genome shotgun (WGS) entry which is preliminary data.</text>
</comment>
<dbReference type="AlphaFoldDB" id="A0A396IS36"/>
<proteinExistence type="predicted"/>
<dbReference type="Proteomes" id="UP000265566">
    <property type="component" value="Chromosome 3"/>
</dbReference>
<reference evidence="1" key="1">
    <citation type="journal article" date="2018" name="Nat. Plants">
        <title>Whole-genome landscape of Medicago truncatula symbiotic genes.</title>
        <authorList>
            <person name="Pecrix Y."/>
            <person name="Gamas P."/>
            <person name="Carrere S."/>
        </authorList>
    </citation>
    <scope>NUCLEOTIDE SEQUENCE</scope>
    <source>
        <tissue evidence="1">Leaves</tissue>
    </source>
</reference>
<gene>
    <name evidence="1" type="ORF">MtrunA17_Chr3g0095021</name>
</gene>
<evidence type="ECO:0000313" key="1">
    <source>
        <dbReference type="EMBL" id="RHN66755.1"/>
    </source>
</evidence>
<name>A0A396IS36_MEDTR</name>
<dbReference type="PANTHER" id="PTHR37709">
    <property type="entry name" value="EXPRESSED PROTEIN"/>
    <property type="match status" value="1"/>
</dbReference>
<organism evidence="1">
    <name type="scientific">Medicago truncatula</name>
    <name type="common">Barrel medic</name>
    <name type="synonym">Medicago tribuloides</name>
    <dbReference type="NCBI Taxonomy" id="3880"/>
    <lineage>
        <taxon>Eukaryota</taxon>
        <taxon>Viridiplantae</taxon>
        <taxon>Streptophyta</taxon>
        <taxon>Embryophyta</taxon>
        <taxon>Tracheophyta</taxon>
        <taxon>Spermatophyta</taxon>
        <taxon>Magnoliopsida</taxon>
        <taxon>eudicotyledons</taxon>
        <taxon>Gunneridae</taxon>
        <taxon>Pentapetalae</taxon>
        <taxon>rosids</taxon>
        <taxon>fabids</taxon>
        <taxon>Fabales</taxon>
        <taxon>Fabaceae</taxon>
        <taxon>Papilionoideae</taxon>
        <taxon>50 kb inversion clade</taxon>
        <taxon>NPAAA clade</taxon>
        <taxon>Hologalegina</taxon>
        <taxon>IRL clade</taxon>
        <taxon>Trifolieae</taxon>
        <taxon>Medicago</taxon>
    </lineage>
</organism>
<dbReference type="InterPro" id="IPR035204">
    <property type="entry name" value="NDUFB11"/>
</dbReference>
<protein>
    <submittedName>
        <fullName evidence="1">Uncharacterized protein</fullName>
    </submittedName>
</protein>
<dbReference type="Pfam" id="PF17250">
    <property type="entry name" value="NDUFB11"/>
    <property type="match status" value="1"/>
</dbReference>
<accession>A0A396IS36</accession>
<sequence>MLPESDFDLNRFFLPEPEFFAQFLNFIFNSISQFRVYNRFNLGIFLITKGKKIAFIMEFAENLVLKLMEDPNKRDRRFREHVYKTNDRCAKMKEMWSYPMQP</sequence>
<dbReference type="Gramene" id="rna14833">
    <property type="protein sequence ID" value="RHN66755.1"/>
    <property type="gene ID" value="gene14833"/>
</dbReference>
<dbReference type="PANTHER" id="PTHR37709:SF1">
    <property type="entry name" value="EXPRESSED PROTEIN"/>
    <property type="match status" value="1"/>
</dbReference>